<feature type="region of interest" description="Disordered" evidence="1">
    <location>
        <begin position="1089"/>
        <end position="1240"/>
    </location>
</feature>
<organism evidence="3 4">
    <name type="scientific">Patellaria atrata CBS 101060</name>
    <dbReference type="NCBI Taxonomy" id="1346257"/>
    <lineage>
        <taxon>Eukaryota</taxon>
        <taxon>Fungi</taxon>
        <taxon>Dikarya</taxon>
        <taxon>Ascomycota</taxon>
        <taxon>Pezizomycotina</taxon>
        <taxon>Dothideomycetes</taxon>
        <taxon>Dothideomycetes incertae sedis</taxon>
        <taxon>Patellariales</taxon>
        <taxon>Patellariaceae</taxon>
        <taxon>Patellaria</taxon>
    </lineage>
</organism>
<dbReference type="PANTHER" id="PTHR46689:SF1">
    <property type="entry name" value="PHOD-LIKE PHOSPHATASE DOMAIN-CONTAINING PROTEIN"/>
    <property type="match status" value="1"/>
</dbReference>
<reference evidence="3" key="1">
    <citation type="journal article" date="2020" name="Stud. Mycol.">
        <title>101 Dothideomycetes genomes: a test case for predicting lifestyles and emergence of pathogens.</title>
        <authorList>
            <person name="Haridas S."/>
            <person name="Albert R."/>
            <person name="Binder M."/>
            <person name="Bloem J."/>
            <person name="Labutti K."/>
            <person name="Salamov A."/>
            <person name="Andreopoulos B."/>
            <person name="Baker S."/>
            <person name="Barry K."/>
            <person name="Bills G."/>
            <person name="Bluhm B."/>
            <person name="Cannon C."/>
            <person name="Castanera R."/>
            <person name="Culley D."/>
            <person name="Daum C."/>
            <person name="Ezra D."/>
            <person name="Gonzalez J."/>
            <person name="Henrissat B."/>
            <person name="Kuo A."/>
            <person name="Liang C."/>
            <person name="Lipzen A."/>
            <person name="Lutzoni F."/>
            <person name="Magnuson J."/>
            <person name="Mondo S."/>
            <person name="Nolan M."/>
            <person name="Ohm R."/>
            <person name="Pangilinan J."/>
            <person name="Park H.-J."/>
            <person name="Ramirez L."/>
            <person name="Alfaro M."/>
            <person name="Sun H."/>
            <person name="Tritt A."/>
            <person name="Yoshinaga Y."/>
            <person name="Zwiers L.-H."/>
            <person name="Turgeon B."/>
            <person name="Goodwin S."/>
            <person name="Spatafora J."/>
            <person name="Crous P."/>
            <person name="Grigoriev I."/>
        </authorList>
    </citation>
    <scope>NUCLEOTIDE SEQUENCE</scope>
    <source>
        <strain evidence="3">CBS 101060</strain>
    </source>
</reference>
<dbReference type="CDD" id="cd07389">
    <property type="entry name" value="MPP_PhoD"/>
    <property type="match status" value="1"/>
</dbReference>
<sequence>MDNQTEQKPVMVGRSNSRKLQKEPPWEYPSRKLVGGRDITKTSGSVENDHKPHDRAEHRYGVPYQLAGAYKARDSLSSSDASLEDDTSIPTDGLHKRFASIVHRKHEPERRYQHAKPLDEWKQAQIATLLANDMSLDAPETNVNQNHTDDKNKAWWERSGQQRRSSGSARQDLTGSNPTEGLIYDGAYEDPSGQTNFNPPLYMKCGPLLRYTGMRKETVARSAAAASTSEGREIWRGTVMIVTQDSASSYTAVPVLRLFVQPMDLMPPPPAQVSAESGQRLAPEYIDPLAGEVKVSRTGKTLFVRPVEDLTENTDLSRIEDDSGLFEEKRSNTHSNDSAHKLQGKQNQRLRSRIRSKDGEKLGKYKEVKGIRLYAERGVTFWRFSIEVELGSKQRRIAYRINRGPAIGFWVPAKGQTMNMMFHSCNGFSLSVDSNQFSGPDPMWRDVLNTHQTRPFHVMIGGGDQIYNDAAMKQTKLFQEWTVTKNALHKHSAQFTREMQDELEDFYLNRYAMWFSQGLFGMANSQIPMINIWDDHDIIDGFGSYPHHFMSTKVFTGLGAVAYKYYMLFQHQSLPEELQEHEPSWLLGDSPGPYINQLSRNLFMFLGRNVAFLGLDCRMERQRDSILTQATYDLVFDRLRREIIKGETRHLIVLLGVPIAYPRLNFLENVLTSRMMDPIKALGRTGLLGGFVNKFDGGVEILDDLDDHWTAKHHKSERNWFIQELQEIAAEKSVRITILGGDVHLAAVGQFFSNKKLGIPKDCDHRYMPNVISSAIVNTPPPDMMADILNKRNKIHHLDHETDEDMIPIFTHDVDGKPRNNQHLLPRRNWCSLREYEPGSTPPPSPPPQSPSPSQRGPRLSRTLSLTRKDFTPGGLVRRLSNRGAPPSSYHNSMSQDSTLAGSRPEGSRRRASADVIPRPADGSGSYFPDTTAGDIPRPNPFHRRPTGLSEKAALKGGGSNLENAGVINLEHGLDIVLNVEVNQHDPSGITTPYRLLVPALEYRGEGDLNALDYEKKGLLKSLFSHGKNKRSHDVGPSGGGFDESEEVTPAGTPHDHSIDPTHAHRETGDVLYDDYEYEPAKPKRRFSLFGSRKKREPDYDHDDRYDEGDRYTPSPPSGPPARAKTYSGPHSQPQRSASHRHSQPQAQAIAPPRRSVTMPRHQPQPHDPVPEPERHSYRSASVSRESADLHDERLERGHSRRAQQVMSERERGEREYLERVERERYSEGSLTPEPYPAPRKKKAGWRIFW</sequence>
<dbReference type="PANTHER" id="PTHR46689">
    <property type="entry name" value="MEMBRANE PROTEIN, PUTATIVE-RELATED"/>
    <property type="match status" value="1"/>
</dbReference>
<evidence type="ECO:0000313" key="3">
    <source>
        <dbReference type="EMBL" id="KAF2835501.1"/>
    </source>
</evidence>
<dbReference type="Gene3D" id="3.60.21.70">
    <property type="entry name" value="PhoD-like phosphatase"/>
    <property type="match status" value="1"/>
</dbReference>
<dbReference type="InterPro" id="IPR029052">
    <property type="entry name" value="Metallo-depent_PP-like"/>
</dbReference>
<feature type="region of interest" description="Disordered" evidence="1">
    <location>
        <begin position="1027"/>
        <end position="1064"/>
    </location>
</feature>
<feature type="compositionally biased region" description="Pro residues" evidence="1">
    <location>
        <begin position="840"/>
        <end position="851"/>
    </location>
</feature>
<protein>
    <recommendedName>
        <fullName evidence="2">PhoD-like phosphatase domain-containing protein</fullName>
    </recommendedName>
</protein>
<dbReference type="Proteomes" id="UP000799429">
    <property type="component" value="Unassembled WGS sequence"/>
</dbReference>
<dbReference type="Pfam" id="PF19050">
    <property type="entry name" value="PhoD_2"/>
    <property type="match status" value="2"/>
</dbReference>
<proteinExistence type="predicted"/>
<feature type="domain" description="PhoD-like phosphatase" evidence="2">
    <location>
        <begin position="417"/>
        <end position="671"/>
    </location>
</feature>
<feature type="compositionally biased region" description="Basic and acidic residues" evidence="1">
    <location>
        <begin position="47"/>
        <end position="56"/>
    </location>
</feature>
<evidence type="ECO:0000256" key="1">
    <source>
        <dbReference type="SAM" id="MobiDB-lite"/>
    </source>
</evidence>
<feature type="region of interest" description="Disordered" evidence="1">
    <location>
        <begin position="1"/>
        <end position="56"/>
    </location>
</feature>
<dbReference type="InterPro" id="IPR038607">
    <property type="entry name" value="PhoD-like_sf"/>
</dbReference>
<feature type="compositionally biased region" description="Basic and acidic residues" evidence="1">
    <location>
        <begin position="1096"/>
        <end position="1111"/>
    </location>
</feature>
<evidence type="ECO:0000259" key="2">
    <source>
        <dbReference type="Pfam" id="PF19050"/>
    </source>
</evidence>
<keyword evidence="4" id="KW-1185">Reference proteome</keyword>
<feature type="region of interest" description="Disordered" evidence="1">
    <location>
        <begin position="321"/>
        <end position="357"/>
    </location>
</feature>
<feature type="compositionally biased region" description="Basic and acidic residues" evidence="1">
    <location>
        <begin position="321"/>
        <end position="331"/>
    </location>
</feature>
<gene>
    <name evidence="3" type="ORF">M501DRAFT_436678</name>
</gene>
<dbReference type="InterPro" id="IPR043904">
    <property type="entry name" value="PhoD_2-like"/>
</dbReference>
<dbReference type="GO" id="GO:0016020">
    <property type="term" value="C:membrane"/>
    <property type="evidence" value="ECO:0007669"/>
    <property type="project" value="TreeGrafter"/>
</dbReference>
<dbReference type="SUPFAM" id="SSF56300">
    <property type="entry name" value="Metallo-dependent phosphatases"/>
    <property type="match status" value="1"/>
</dbReference>
<dbReference type="InterPro" id="IPR018946">
    <property type="entry name" value="PhoD-like_MPP"/>
</dbReference>
<dbReference type="AlphaFoldDB" id="A0A9P4S3G8"/>
<feature type="region of interest" description="Disordered" evidence="1">
    <location>
        <begin position="833"/>
        <end position="941"/>
    </location>
</feature>
<dbReference type="OrthoDB" id="9999821at2759"/>
<feature type="compositionally biased region" description="Basic and acidic residues" evidence="1">
    <location>
        <begin position="1054"/>
        <end position="1064"/>
    </location>
</feature>
<name>A0A9P4S3G8_9PEZI</name>
<feature type="domain" description="PhoD-like phosphatase" evidence="2">
    <location>
        <begin position="680"/>
        <end position="840"/>
    </location>
</feature>
<feature type="compositionally biased region" description="Basic and acidic residues" evidence="1">
    <location>
        <begin position="1186"/>
        <end position="1198"/>
    </location>
</feature>
<feature type="compositionally biased region" description="Polar residues" evidence="1">
    <location>
        <begin position="889"/>
        <end position="901"/>
    </location>
</feature>
<evidence type="ECO:0000313" key="4">
    <source>
        <dbReference type="Proteomes" id="UP000799429"/>
    </source>
</evidence>
<dbReference type="EMBL" id="MU006108">
    <property type="protein sequence ID" value="KAF2835501.1"/>
    <property type="molecule type" value="Genomic_DNA"/>
</dbReference>
<feature type="compositionally biased region" description="Basic and acidic residues" evidence="1">
    <location>
        <begin position="147"/>
        <end position="156"/>
    </location>
</feature>
<feature type="compositionally biased region" description="Basic and acidic residues" evidence="1">
    <location>
        <begin position="1208"/>
        <end position="1227"/>
    </location>
</feature>
<accession>A0A9P4S3G8</accession>
<comment type="caution">
    <text evidence="3">The sequence shown here is derived from an EMBL/GenBank/DDBJ whole genome shotgun (WGS) entry which is preliminary data.</text>
</comment>
<feature type="compositionally biased region" description="Low complexity" evidence="1">
    <location>
        <begin position="158"/>
        <end position="171"/>
    </location>
</feature>
<feature type="region of interest" description="Disordered" evidence="1">
    <location>
        <begin position="138"/>
        <end position="190"/>
    </location>
</feature>